<proteinExistence type="predicted"/>
<name>A0A9X8E3B0_APHAT</name>
<sequence>MAHAMASFANFPRRTTAIQMRARTRSVASMHEYFEDDVDDIRSSVASSRSSSFSYRMSLDDWDFSETRVRRCSHSKRISFDDDVKVETIPSLSSIDEATKRDLWYSADDFAKMQQQLRSPHSSSAHHT</sequence>
<reference evidence="1 2" key="1">
    <citation type="journal article" date="2018" name="J. Invertebr. Pathol.">
        <title>New genotyping method for the causative agent of crayfish plague (Aphanomyces astaci) based on whole genome data.</title>
        <authorList>
            <person name="Minardi D."/>
            <person name="Studholme D.J."/>
            <person name="van der Giezen M."/>
            <person name="Pretto T."/>
            <person name="Oidtmann B."/>
        </authorList>
    </citation>
    <scope>NUCLEOTIDE SEQUENCE [LARGE SCALE GENOMIC DNA]</scope>
    <source>
        <strain evidence="1 2">KB13</strain>
    </source>
</reference>
<comment type="caution">
    <text evidence="1">The sequence shown here is derived from an EMBL/GenBank/DDBJ whole genome shotgun (WGS) entry which is preliminary data.</text>
</comment>
<organism evidence="1 2">
    <name type="scientific">Aphanomyces astaci</name>
    <name type="common">Crayfish plague agent</name>
    <dbReference type="NCBI Taxonomy" id="112090"/>
    <lineage>
        <taxon>Eukaryota</taxon>
        <taxon>Sar</taxon>
        <taxon>Stramenopiles</taxon>
        <taxon>Oomycota</taxon>
        <taxon>Saprolegniomycetes</taxon>
        <taxon>Saprolegniales</taxon>
        <taxon>Verrucalvaceae</taxon>
        <taxon>Aphanomyces</taxon>
    </lineage>
</organism>
<accession>A0A9X8E3B0</accession>
<evidence type="ECO:0000313" key="2">
    <source>
        <dbReference type="Proteomes" id="UP000275652"/>
    </source>
</evidence>
<dbReference type="EMBL" id="QUTI01021726">
    <property type="protein sequence ID" value="RLO08404.1"/>
    <property type="molecule type" value="Genomic_DNA"/>
</dbReference>
<evidence type="ECO:0000313" key="1">
    <source>
        <dbReference type="EMBL" id="RLO08404.1"/>
    </source>
</evidence>
<dbReference type="Proteomes" id="UP000275652">
    <property type="component" value="Unassembled WGS sequence"/>
</dbReference>
<gene>
    <name evidence="1" type="ORF">DYB28_001625</name>
</gene>
<dbReference type="AlphaFoldDB" id="A0A9X8E3B0"/>
<protein>
    <submittedName>
        <fullName evidence="1">Uncharacterized protein</fullName>
    </submittedName>
</protein>